<dbReference type="Proteomes" id="UP001261666">
    <property type="component" value="Unassembled WGS sequence"/>
</dbReference>
<gene>
    <name evidence="1" type="ORF">QE364_000586</name>
</gene>
<keyword evidence="1" id="KW-0456">Lyase</keyword>
<keyword evidence="2" id="KW-1185">Reference proteome</keyword>
<accession>A0ACC6IDZ6</accession>
<dbReference type="EMBL" id="JAVIZJ010000002">
    <property type="protein sequence ID" value="MDR6208894.1"/>
    <property type="molecule type" value="Genomic_DNA"/>
</dbReference>
<comment type="caution">
    <text evidence="1">The sequence shown here is derived from an EMBL/GenBank/DDBJ whole genome shotgun (WGS) entry which is preliminary data.</text>
</comment>
<reference evidence="1" key="1">
    <citation type="submission" date="2023-08" db="EMBL/GenBank/DDBJ databases">
        <title>Functional and genomic diversity of the sorghum phyllosphere microbiome.</title>
        <authorList>
            <person name="Shade A."/>
        </authorList>
    </citation>
    <scope>NUCLEOTIDE SEQUENCE</scope>
    <source>
        <strain evidence="1">SORGH_AS_0885</strain>
    </source>
</reference>
<evidence type="ECO:0000313" key="2">
    <source>
        <dbReference type="Proteomes" id="UP001261666"/>
    </source>
</evidence>
<proteinExistence type="predicted"/>
<dbReference type="EC" id="4.3.1.1" evidence="1"/>
<evidence type="ECO:0000313" key="1">
    <source>
        <dbReference type="EMBL" id="MDR6208894.1"/>
    </source>
</evidence>
<protein>
    <submittedName>
        <fullName evidence="1">Aspartate ammonia-lyase</fullName>
        <ecNumber evidence="1">4.3.1.1</ecNumber>
    </submittedName>
</protein>
<sequence>MAEPTPRTDTADTIDTADTEFDLPVVPATRTERDLLGELEVPADAYWGVHTARAVANFQVTGTPIGHHAALVSALAVVKQASAAANHELGLLDDERYEAIVSTCREIRGGALHGEFVVDMIQGGAGTSTNMNANEVIANRALELLGHPKGAYSRLHPNDHVNLSQSTNDAYPTAVNVALVTALDELLAAMVRLEASFARKAAEFAAVVKVGRTQLQDAVPMTLGQEFSAFEVMIGEDRARLAEAATLLLEINLGATAIGTGLNAPQGYAALACAHLGRLTGRPFVTAANLVEATQDPGAFVHLSGVLKRVAVKLSKTCNDLRLLSSGPRAGFGEITLPPMQAGSSIMPGKVNPVIPEMVSQVAYAVIGHDVTVTMAAEAGQLQLNAFEPVIVHALLQSITQLAAACRTLADRCVDGIGANVEVMAARVRDSIGLATALNPIIGYYAATEVAQQALMTGRTVPDIVLERGLLDADALAEALRPERLAAIPQHPVTPEASTRP</sequence>
<name>A0ACC6IDZ6_9ACTN</name>
<organism evidence="1 2">
    <name type="scientific">Nocardioides zeae</name>
    <dbReference type="NCBI Taxonomy" id="1457234"/>
    <lineage>
        <taxon>Bacteria</taxon>
        <taxon>Bacillati</taxon>
        <taxon>Actinomycetota</taxon>
        <taxon>Actinomycetes</taxon>
        <taxon>Propionibacteriales</taxon>
        <taxon>Nocardioidaceae</taxon>
        <taxon>Nocardioides</taxon>
    </lineage>
</organism>